<keyword evidence="2" id="KW-1185">Reference proteome</keyword>
<evidence type="ECO:0000313" key="1">
    <source>
        <dbReference type="EMBL" id="WSB73592.1"/>
    </source>
</evidence>
<dbReference type="RefSeq" id="WP_326623205.1">
    <property type="nucleotide sequence ID" value="NZ_CP109106.1"/>
</dbReference>
<proteinExistence type="predicted"/>
<evidence type="ECO:0000313" key="2">
    <source>
        <dbReference type="Proteomes" id="UP001344251"/>
    </source>
</evidence>
<accession>A0ABZ1FUI0</accession>
<organism evidence="1 2">
    <name type="scientific">Streptomyces decoyicus</name>
    <dbReference type="NCBI Taxonomy" id="249567"/>
    <lineage>
        <taxon>Bacteria</taxon>
        <taxon>Bacillati</taxon>
        <taxon>Actinomycetota</taxon>
        <taxon>Actinomycetes</taxon>
        <taxon>Kitasatosporales</taxon>
        <taxon>Streptomycetaceae</taxon>
        <taxon>Streptomyces</taxon>
    </lineage>
</organism>
<name>A0ABZ1FUI0_9ACTN</name>
<dbReference type="Proteomes" id="UP001344251">
    <property type="component" value="Chromosome"/>
</dbReference>
<sequence length="51" mass="5009">MSEASTSLIRRLRGRAMGLAVAGTALVLAASIPATAVAGRTRAASADPSPS</sequence>
<protein>
    <submittedName>
        <fullName evidence="1">Uncharacterized protein</fullName>
    </submittedName>
</protein>
<reference evidence="1 2" key="1">
    <citation type="submission" date="2022-10" db="EMBL/GenBank/DDBJ databases">
        <title>The complete genomes of actinobacterial strains from the NBC collection.</title>
        <authorList>
            <person name="Joergensen T.S."/>
            <person name="Alvarez Arevalo M."/>
            <person name="Sterndorff E.B."/>
            <person name="Faurdal D."/>
            <person name="Vuksanovic O."/>
            <person name="Mourched A.-S."/>
            <person name="Charusanti P."/>
            <person name="Shaw S."/>
            <person name="Blin K."/>
            <person name="Weber T."/>
        </authorList>
    </citation>
    <scope>NUCLEOTIDE SEQUENCE [LARGE SCALE GENOMIC DNA]</scope>
    <source>
        <strain evidence="1 2">NBC 01774</strain>
    </source>
</reference>
<dbReference type="EMBL" id="CP109106">
    <property type="protein sequence ID" value="WSB73592.1"/>
    <property type="molecule type" value="Genomic_DNA"/>
</dbReference>
<gene>
    <name evidence="1" type="ORF">OG863_39760</name>
</gene>